<feature type="transmembrane region" description="Helical" evidence="9">
    <location>
        <begin position="405"/>
        <end position="424"/>
    </location>
</feature>
<evidence type="ECO:0000256" key="8">
    <source>
        <dbReference type="ARBA" id="ARBA00023136"/>
    </source>
</evidence>
<keyword evidence="6" id="KW-0769">Symport</keyword>
<dbReference type="InterPro" id="IPR036259">
    <property type="entry name" value="MFS_trans_sf"/>
</dbReference>
<keyword evidence="5 9" id="KW-0812">Transmembrane</keyword>
<feature type="transmembrane region" description="Helical" evidence="9">
    <location>
        <begin position="60"/>
        <end position="78"/>
    </location>
</feature>
<feature type="transmembrane region" description="Helical" evidence="9">
    <location>
        <begin position="244"/>
        <end position="265"/>
    </location>
</feature>
<feature type="transmembrane region" description="Helical" evidence="9">
    <location>
        <begin position="28"/>
        <end position="48"/>
    </location>
</feature>
<feature type="transmembrane region" description="Helical" evidence="9">
    <location>
        <begin position="164"/>
        <end position="185"/>
    </location>
</feature>
<comment type="caution">
    <text evidence="11">The sequence shown here is derived from an EMBL/GenBank/DDBJ whole genome shotgun (WGS) entry which is preliminary data.</text>
</comment>
<sequence length="456" mass="47876">MVRTTSHPSHAASRRNIRLGSLGAALEYYDFVAYLYVATLIGQAFFPAETSDTMRLVQTLSVYAIGMVVRPLAGVVIARVADRVGRKKMFILTVVMMSVSTLVIGVSPTYEQAGWIAPALLVLMRIVQGCAVGGELPGAAVFVTEHARPGSVARAGAFQQMTAYSGFLLGAAAAFLSGLLVEHLLPSLPSLAWRLPFIIGGVLGLITLYLRRRLDETPEFVQETVDGKARPTPMRVALAGHGRAIGLSVVIVVALALANSTYFQFWPTYLQSSLHLAATPALFASLIGISAAMLSMPVWGLVADRYGWRTELGLAALLTAATTVVLLLLVPATAQSPGVALWMQLPAALAVGGLVSAVPGLVSAVFPTAVRQTGYALSYNLVVAVVGGPFNVVMVWLIATLGVSAPMYVVLVASALTLLVALLVGRVRLHLGPGAAPVTDGPLGDADDTREATTHT</sequence>
<dbReference type="InterPro" id="IPR020846">
    <property type="entry name" value="MFS_dom"/>
</dbReference>
<proteinExistence type="inferred from homology"/>
<dbReference type="PANTHER" id="PTHR43528">
    <property type="entry name" value="ALPHA-KETOGLUTARATE PERMEASE"/>
    <property type="match status" value="1"/>
</dbReference>
<feature type="transmembrane region" description="Helical" evidence="9">
    <location>
        <begin position="378"/>
        <end position="399"/>
    </location>
</feature>
<dbReference type="PROSITE" id="PS50850">
    <property type="entry name" value="MFS"/>
    <property type="match status" value="1"/>
</dbReference>
<comment type="subcellular location">
    <subcellularLocation>
        <location evidence="1">Cell membrane</location>
        <topology evidence="1">Multi-pass membrane protein</topology>
    </subcellularLocation>
</comment>
<feature type="transmembrane region" description="Helical" evidence="9">
    <location>
        <begin position="277"/>
        <end position="302"/>
    </location>
</feature>
<gene>
    <name evidence="11" type="ORF">GCM10023215_63010</name>
</gene>
<dbReference type="Pfam" id="PF07690">
    <property type="entry name" value="MFS_1"/>
    <property type="match status" value="1"/>
</dbReference>
<evidence type="ECO:0000256" key="9">
    <source>
        <dbReference type="SAM" id="Phobius"/>
    </source>
</evidence>
<dbReference type="EMBL" id="BAABIC010000033">
    <property type="protein sequence ID" value="GAA4711892.1"/>
    <property type="molecule type" value="Genomic_DNA"/>
</dbReference>
<evidence type="ECO:0000313" key="12">
    <source>
        <dbReference type="Proteomes" id="UP001500325"/>
    </source>
</evidence>
<evidence type="ECO:0000259" key="10">
    <source>
        <dbReference type="PROSITE" id="PS50850"/>
    </source>
</evidence>
<dbReference type="PROSITE" id="PS00216">
    <property type="entry name" value="SUGAR_TRANSPORT_1"/>
    <property type="match status" value="1"/>
</dbReference>
<dbReference type="PANTHER" id="PTHR43528:SF7">
    <property type="entry name" value="MFS TRANSPORTER"/>
    <property type="match status" value="1"/>
</dbReference>
<dbReference type="InterPro" id="IPR005829">
    <property type="entry name" value="Sugar_transporter_CS"/>
</dbReference>
<feature type="transmembrane region" description="Helical" evidence="9">
    <location>
        <begin position="116"/>
        <end position="143"/>
    </location>
</feature>
<keyword evidence="8 9" id="KW-0472">Membrane</keyword>
<dbReference type="RefSeq" id="WP_345384449.1">
    <property type="nucleotide sequence ID" value="NZ_BAABIC010000033.1"/>
</dbReference>
<feature type="transmembrane region" description="Helical" evidence="9">
    <location>
        <begin position="191"/>
        <end position="210"/>
    </location>
</feature>
<feature type="transmembrane region" description="Helical" evidence="9">
    <location>
        <begin position="340"/>
        <end position="366"/>
    </location>
</feature>
<evidence type="ECO:0000256" key="2">
    <source>
        <dbReference type="ARBA" id="ARBA00008240"/>
    </source>
</evidence>
<dbReference type="Gene3D" id="1.20.1250.20">
    <property type="entry name" value="MFS general substrate transporter like domains"/>
    <property type="match status" value="2"/>
</dbReference>
<keyword evidence="4" id="KW-1003">Cell membrane</keyword>
<dbReference type="SUPFAM" id="SSF103473">
    <property type="entry name" value="MFS general substrate transporter"/>
    <property type="match status" value="1"/>
</dbReference>
<evidence type="ECO:0000313" key="11">
    <source>
        <dbReference type="EMBL" id="GAA4711892.1"/>
    </source>
</evidence>
<comment type="similarity">
    <text evidence="2">Belongs to the major facilitator superfamily. Metabolite:H+ Symporter (MHS) family (TC 2.A.1.6) family.</text>
</comment>
<keyword evidence="7 9" id="KW-1133">Transmembrane helix</keyword>
<evidence type="ECO:0000256" key="1">
    <source>
        <dbReference type="ARBA" id="ARBA00004651"/>
    </source>
</evidence>
<evidence type="ECO:0000256" key="5">
    <source>
        <dbReference type="ARBA" id="ARBA00022692"/>
    </source>
</evidence>
<feature type="domain" description="Major facilitator superfamily (MFS) profile" evidence="10">
    <location>
        <begin position="16"/>
        <end position="429"/>
    </location>
</feature>
<keyword evidence="12" id="KW-1185">Reference proteome</keyword>
<reference evidence="12" key="1">
    <citation type="journal article" date="2019" name="Int. J. Syst. Evol. Microbiol.">
        <title>The Global Catalogue of Microorganisms (GCM) 10K type strain sequencing project: providing services to taxonomists for standard genome sequencing and annotation.</title>
        <authorList>
            <consortium name="The Broad Institute Genomics Platform"/>
            <consortium name="The Broad Institute Genome Sequencing Center for Infectious Disease"/>
            <person name="Wu L."/>
            <person name="Ma J."/>
        </authorList>
    </citation>
    <scope>NUCLEOTIDE SEQUENCE [LARGE SCALE GENOMIC DNA]</scope>
    <source>
        <strain evidence="12">JCM 18055</strain>
    </source>
</reference>
<dbReference type="InterPro" id="IPR011701">
    <property type="entry name" value="MFS"/>
</dbReference>
<evidence type="ECO:0000256" key="3">
    <source>
        <dbReference type="ARBA" id="ARBA00022448"/>
    </source>
</evidence>
<organism evidence="11 12">
    <name type="scientific">Pseudonocardia yuanmonensis</name>
    <dbReference type="NCBI Taxonomy" id="1095914"/>
    <lineage>
        <taxon>Bacteria</taxon>
        <taxon>Bacillati</taxon>
        <taxon>Actinomycetota</taxon>
        <taxon>Actinomycetes</taxon>
        <taxon>Pseudonocardiales</taxon>
        <taxon>Pseudonocardiaceae</taxon>
        <taxon>Pseudonocardia</taxon>
    </lineage>
</organism>
<evidence type="ECO:0000256" key="6">
    <source>
        <dbReference type="ARBA" id="ARBA00022847"/>
    </source>
</evidence>
<feature type="transmembrane region" description="Helical" evidence="9">
    <location>
        <begin position="314"/>
        <end position="334"/>
    </location>
</feature>
<feature type="transmembrane region" description="Helical" evidence="9">
    <location>
        <begin position="90"/>
        <end position="110"/>
    </location>
</feature>
<keyword evidence="3" id="KW-0813">Transport</keyword>
<protein>
    <submittedName>
        <fullName evidence="11">MFS transporter</fullName>
    </submittedName>
</protein>
<evidence type="ECO:0000256" key="4">
    <source>
        <dbReference type="ARBA" id="ARBA00022475"/>
    </source>
</evidence>
<accession>A0ABP8XQT0</accession>
<name>A0ABP8XQT0_9PSEU</name>
<evidence type="ECO:0000256" key="7">
    <source>
        <dbReference type="ARBA" id="ARBA00022989"/>
    </source>
</evidence>
<dbReference type="Proteomes" id="UP001500325">
    <property type="component" value="Unassembled WGS sequence"/>
</dbReference>
<dbReference type="InterPro" id="IPR051084">
    <property type="entry name" value="H+-coupled_symporters"/>
</dbReference>